<evidence type="ECO:0000313" key="2">
    <source>
        <dbReference type="EMBL" id="CAG6746876.1"/>
    </source>
</evidence>
<evidence type="ECO:0000256" key="1">
    <source>
        <dbReference type="SAM" id="Phobius"/>
    </source>
</evidence>
<dbReference type="AlphaFoldDB" id="A0A8D9EAU5"/>
<organism evidence="2">
    <name type="scientific">Cacopsylla melanoneura</name>
    <dbReference type="NCBI Taxonomy" id="428564"/>
    <lineage>
        <taxon>Eukaryota</taxon>
        <taxon>Metazoa</taxon>
        <taxon>Ecdysozoa</taxon>
        <taxon>Arthropoda</taxon>
        <taxon>Hexapoda</taxon>
        <taxon>Insecta</taxon>
        <taxon>Pterygota</taxon>
        <taxon>Neoptera</taxon>
        <taxon>Paraneoptera</taxon>
        <taxon>Hemiptera</taxon>
        <taxon>Sternorrhyncha</taxon>
        <taxon>Psylloidea</taxon>
        <taxon>Psyllidae</taxon>
        <taxon>Psyllinae</taxon>
        <taxon>Cacopsylla</taxon>
    </lineage>
</organism>
<reference evidence="2" key="1">
    <citation type="submission" date="2021-05" db="EMBL/GenBank/DDBJ databases">
        <authorList>
            <person name="Alioto T."/>
            <person name="Alioto T."/>
            <person name="Gomez Garrido J."/>
        </authorList>
    </citation>
    <scope>NUCLEOTIDE SEQUENCE</scope>
</reference>
<sequence length="100" mass="11565">MLNPLILLAFLLVETLNPLILLAFFFGLKIYQDQHIHGRMNLSRSTHHIHGRMNSSRLTHHVHGRMTSLATHTHSLRRYFICCVSHKEAAILLFTGLNRL</sequence>
<accession>A0A8D9EAU5</accession>
<keyword evidence="1" id="KW-0812">Transmembrane</keyword>
<proteinExistence type="predicted"/>
<protein>
    <submittedName>
        <fullName evidence="2">Uncharacterized protein</fullName>
    </submittedName>
</protein>
<keyword evidence="1" id="KW-0472">Membrane</keyword>
<dbReference type="EMBL" id="HBUF01512037">
    <property type="protein sequence ID" value="CAG6746876.1"/>
    <property type="molecule type" value="Transcribed_RNA"/>
</dbReference>
<feature type="transmembrane region" description="Helical" evidence="1">
    <location>
        <begin position="6"/>
        <end position="31"/>
    </location>
</feature>
<name>A0A8D9EAU5_9HEMI</name>
<keyword evidence="1" id="KW-1133">Transmembrane helix</keyword>